<dbReference type="SUPFAM" id="SSF52540">
    <property type="entry name" value="P-loop containing nucleoside triphosphate hydrolases"/>
    <property type="match status" value="1"/>
</dbReference>
<keyword evidence="5 9" id="KW-0547">Nucleotide-binding</keyword>
<comment type="function">
    <text evidence="9">Catalyzes the ATP-dependent amidation of the two carboxylate groups at positions a and c of cobyrinate, using either L-glutamine or ammonia as the nitrogen source.</text>
</comment>
<evidence type="ECO:0000313" key="13">
    <source>
        <dbReference type="Proteomes" id="UP000199206"/>
    </source>
</evidence>
<comment type="cofactor">
    <cofactor evidence="1 9">
        <name>Mg(2+)</name>
        <dbReference type="ChEBI" id="CHEBI:18420"/>
    </cofactor>
</comment>
<evidence type="ECO:0000256" key="2">
    <source>
        <dbReference type="ARBA" id="ARBA00006205"/>
    </source>
</evidence>
<comment type="similarity">
    <text evidence="9">Belongs to the CobB/CbiA family.</text>
</comment>
<comment type="miscellaneous">
    <text evidence="9">The a and c carboxylates of cobyrinate are activated for nucleophilic attack via formation of a phosphorylated intermediate by ATP. CbiA catalyzes first the amidation of the c-carboxylate, and then that of the a-carboxylate.</text>
</comment>
<feature type="domain" description="CobQ/CobB/MinD/ParA nucleotide binding" evidence="10">
    <location>
        <begin position="5"/>
        <end position="191"/>
    </location>
</feature>
<organism evidence="12 13">
    <name type="scientific">Sphingomonas gellani</name>
    <dbReference type="NCBI Taxonomy" id="1166340"/>
    <lineage>
        <taxon>Bacteria</taxon>
        <taxon>Pseudomonadati</taxon>
        <taxon>Pseudomonadota</taxon>
        <taxon>Alphaproteobacteria</taxon>
        <taxon>Sphingomonadales</taxon>
        <taxon>Sphingomonadaceae</taxon>
        <taxon>Sphingomonas</taxon>
    </lineage>
</organism>
<dbReference type="UniPathway" id="UPA00148">
    <property type="reaction ID" value="UER00231"/>
</dbReference>
<keyword evidence="8 9" id="KW-0315">Glutamine amidotransferase</keyword>
<comment type="similarity">
    <text evidence="2">Belongs to the CobB/CobQ family. CobQ subfamily.</text>
</comment>
<dbReference type="InterPro" id="IPR029062">
    <property type="entry name" value="Class_I_gatase-like"/>
</dbReference>
<dbReference type="PANTHER" id="PTHR43873:SF1">
    <property type="entry name" value="COBYRINATE A,C-DIAMIDE SYNTHASE"/>
    <property type="match status" value="1"/>
</dbReference>
<evidence type="ECO:0000256" key="6">
    <source>
        <dbReference type="ARBA" id="ARBA00022840"/>
    </source>
</evidence>
<feature type="domain" description="CobB/CobQ-like glutamine amidotransferase" evidence="11">
    <location>
        <begin position="252"/>
        <end position="439"/>
    </location>
</feature>
<evidence type="ECO:0000259" key="10">
    <source>
        <dbReference type="Pfam" id="PF01656"/>
    </source>
</evidence>
<keyword evidence="4 9" id="KW-0436">Ligase</keyword>
<dbReference type="Pfam" id="PF01656">
    <property type="entry name" value="CbiA"/>
    <property type="match status" value="1"/>
</dbReference>
<dbReference type="Gene3D" id="3.40.50.880">
    <property type="match status" value="1"/>
</dbReference>
<dbReference type="STRING" id="1166340.SAMN05192583_1734"/>
<dbReference type="SUPFAM" id="SSF52317">
    <property type="entry name" value="Class I glutamine amidotransferase-like"/>
    <property type="match status" value="1"/>
</dbReference>
<sequence>MTPGLMIAAPASGTGKTTVMLGLLRALRDLGVAVQPFKSGPDYIDPAFHRAASGRPSFNLDSWAMAPSLLDALSARGDDADMVLAEGSMGLFDGVARAGAIGSGASADIAARFGWPVVLVIDVSGQAQSAAATALGFARFDPAVRVAGVILNRVASPRHERLARAGMEAAGIRVFGALPRRGDLHLPERHLGLVQAVEHPDLDAKIAGYAAFLAEHVDLAALRDAAAWSARPGTEAERAAASVSNIVPPAQRIALARDAAFSFTYPHLIDAWREAGAEIVPFSPLADEAPDLRADLVWLPGGYPELHAGRLAACERFRAGLHAHAADRPIHGECGGYMALGEGLIDADGVRHRMAGLLGLVTSYASRRMHLGYRRAVLAAPVGALAVGTHLAGHEFHYSTIIEQPDPALAHVTDADGNAIADTGSWRGRVSGTFFHLIAAVA</sequence>
<dbReference type="InterPro" id="IPR011698">
    <property type="entry name" value="GATase_3"/>
</dbReference>
<dbReference type="NCBIfam" id="NF002204">
    <property type="entry name" value="PRK01077.1"/>
    <property type="match status" value="1"/>
</dbReference>
<dbReference type="NCBIfam" id="TIGR00379">
    <property type="entry name" value="cobB"/>
    <property type="match status" value="1"/>
</dbReference>
<dbReference type="PROSITE" id="PS51274">
    <property type="entry name" value="GATASE_COBBQ"/>
    <property type="match status" value="1"/>
</dbReference>
<keyword evidence="6 9" id="KW-0067">ATP-binding</keyword>
<feature type="site" description="Increases nucleophilicity of active site Cys" evidence="9">
    <location>
        <position position="436"/>
    </location>
</feature>
<name>A0A1H8CSD5_9SPHN</name>
<dbReference type="Proteomes" id="UP000199206">
    <property type="component" value="Unassembled WGS sequence"/>
</dbReference>
<dbReference type="Gene3D" id="3.40.50.300">
    <property type="entry name" value="P-loop containing nucleotide triphosphate hydrolases"/>
    <property type="match status" value="1"/>
</dbReference>
<reference evidence="13" key="1">
    <citation type="submission" date="2016-10" db="EMBL/GenBank/DDBJ databases">
        <authorList>
            <person name="Varghese N."/>
            <person name="Submissions S."/>
        </authorList>
    </citation>
    <scope>NUCLEOTIDE SEQUENCE [LARGE SCALE GENOMIC DNA]</scope>
    <source>
        <strain evidence="13">S6-262</strain>
    </source>
</reference>
<dbReference type="OrthoDB" id="9764035at2"/>
<evidence type="ECO:0000256" key="3">
    <source>
        <dbReference type="ARBA" id="ARBA00022573"/>
    </source>
</evidence>
<dbReference type="GO" id="GO:0009236">
    <property type="term" value="P:cobalamin biosynthetic process"/>
    <property type="evidence" value="ECO:0007669"/>
    <property type="project" value="UniProtKB-UniRule"/>
</dbReference>
<comment type="catalytic activity">
    <reaction evidence="9">
        <text>cob(II)yrinate + 2 L-glutamine + 2 ATP + 2 H2O = cob(II)yrinate a,c diamide + 2 L-glutamate + 2 ADP + 2 phosphate + 2 H(+)</text>
        <dbReference type="Rhea" id="RHEA:26289"/>
        <dbReference type="ChEBI" id="CHEBI:15377"/>
        <dbReference type="ChEBI" id="CHEBI:15378"/>
        <dbReference type="ChEBI" id="CHEBI:29985"/>
        <dbReference type="ChEBI" id="CHEBI:30616"/>
        <dbReference type="ChEBI" id="CHEBI:43474"/>
        <dbReference type="ChEBI" id="CHEBI:58359"/>
        <dbReference type="ChEBI" id="CHEBI:58537"/>
        <dbReference type="ChEBI" id="CHEBI:58894"/>
        <dbReference type="ChEBI" id="CHEBI:456216"/>
        <dbReference type="EC" id="6.3.5.11"/>
    </reaction>
</comment>
<feature type="active site" description="Nucleophile" evidence="9">
    <location>
        <position position="334"/>
    </location>
</feature>
<dbReference type="InterPro" id="IPR027417">
    <property type="entry name" value="P-loop_NTPase"/>
</dbReference>
<dbReference type="PANTHER" id="PTHR43873">
    <property type="entry name" value="COBYRINATE A,C-DIAMIDE SYNTHASE"/>
    <property type="match status" value="1"/>
</dbReference>
<dbReference type="RefSeq" id="WP_093665282.1">
    <property type="nucleotide sequence ID" value="NZ_FOCF01000003.1"/>
</dbReference>
<evidence type="ECO:0000256" key="8">
    <source>
        <dbReference type="ARBA" id="ARBA00022962"/>
    </source>
</evidence>
<proteinExistence type="inferred from homology"/>
<evidence type="ECO:0000256" key="9">
    <source>
        <dbReference type="HAMAP-Rule" id="MF_00027"/>
    </source>
</evidence>
<comment type="domain">
    <text evidence="9">Comprises of two domains. The C-terminal domain contains the binding site for glutamine and catalyzes the hydrolysis of this substrate to glutamate and ammonia. The N-terminal domain is anticipated to bind ATP and cobyrinate and catalyzes the ultimate synthesis of the diamide product. The ammonia produced via the glutaminase domain is probably translocated to the adjacent domain via a molecular tunnel, where it reacts with an activated intermediate.</text>
</comment>
<gene>
    <name evidence="9" type="primary">cbiA</name>
    <name evidence="12" type="ORF">SAMN05192583_1734</name>
</gene>
<dbReference type="AlphaFoldDB" id="A0A1H8CSD5"/>
<dbReference type="Pfam" id="PF07685">
    <property type="entry name" value="GATase_3"/>
    <property type="match status" value="1"/>
</dbReference>
<evidence type="ECO:0000313" key="12">
    <source>
        <dbReference type="EMBL" id="SEM97916.1"/>
    </source>
</evidence>
<dbReference type="CDD" id="cd05388">
    <property type="entry name" value="CobB_N"/>
    <property type="match status" value="1"/>
</dbReference>
<dbReference type="EC" id="6.3.5.11" evidence="9"/>
<dbReference type="EMBL" id="FOCF01000003">
    <property type="protein sequence ID" value="SEM97916.1"/>
    <property type="molecule type" value="Genomic_DNA"/>
</dbReference>
<evidence type="ECO:0000256" key="5">
    <source>
        <dbReference type="ARBA" id="ARBA00022741"/>
    </source>
</evidence>
<evidence type="ECO:0000256" key="4">
    <source>
        <dbReference type="ARBA" id="ARBA00022598"/>
    </source>
</evidence>
<evidence type="ECO:0000259" key="11">
    <source>
        <dbReference type="Pfam" id="PF07685"/>
    </source>
</evidence>
<evidence type="ECO:0000256" key="1">
    <source>
        <dbReference type="ARBA" id="ARBA00001946"/>
    </source>
</evidence>
<dbReference type="GO" id="GO:0005524">
    <property type="term" value="F:ATP binding"/>
    <property type="evidence" value="ECO:0007669"/>
    <property type="project" value="UniProtKB-UniRule"/>
</dbReference>
<dbReference type="HAMAP" id="MF_00027">
    <property type="entry name" value="CobB_CbiA"/>
    <property type="match status" value="1"/>
</dbReference>
<keyword evidence="13" id="KW-1185">Reference proteome</keyword>
<accession>A0A1H8CSD5</accession>
<keyword evidence="3 9" id="KW-0169">Cobalamin biosynthesis</keyword>
<protein>
    <recommendedName>
        <fullName evidence="9">Cobyrinate a,c-diamide synthase</fullName>
        <ecNumber evidence="9">6.3.5.11</ecNumber>
    </recommendedName>
    <alternativeName>
        <fullName evidence="9">Cobyrinic acid a,c-diamide synthetase</fullName>
    </alternativeName>
</protein>
<evidence type="ECO:0000256" key="7">
    <source>
        <dbReference type="ARBA" id="ARBA00022842"/>
    </source>
</evidence>
<dbReference type="GO" id="GO:0042242">
    <property type="term" value="F:cobyrinic acid a,c-diamide synthase activity"/>
    <property type="evidence" value="ECO:0007669"/>
    <property type="project" value="UniProtKB-UniRule"/>
</dbReference>
<dbReference type="InterPro" id="IPR002586">
    <property type="entry name" value="CobQ/CobB/MinD/ParA_Nub-bd_dom"/>
</dbReference>
<dbReference type="InterPro" id="IPR004484">
    <property type="entry name" value="CbiA/CobB_synth"/>
</dbReference>
<comment type="pathway">
    <text evidence="9">Cofactor biosynthesis; adenosylcobalamin biosynthesis; cob(II)yrinate a,c-diamide from sirohydrochlorin (anaerobic route): step 10/10.</text>
</comment>
<keyword evidence="7 9" id="KW-0460">Magnesium</keyword>